<feature type="compositionally biased region" description="Basic and acidic residues" evidence="1">
    <location>
        <begin position="7"/>
        <end position="22"/>
    </location>
</feature>
<reference evidence="3 4" key="1">
    <citation type="submission" date="2019-03" db="EMBL/GenBank/DDBJ databases">
        <title>Single cell metagenomics reveals metabolic interactions within the superorganism composed of flagellate Streblomastix strix and complex community of Bacteroidetes bacteria on its surface.</title>
        <authorList>
            <person name="Treitli S.C."/>
            <person name="Kolisko M."/>
            <person name="Husnik F."/>
            <person name="Keeling P."/>
            <person name="Hampl V."/>
        </authorList>
    </citation>
    <scope>NUCLEOTIDE SEQUENCE [LARGE SCALE GENOMIC DNA]</scope>
    <source>
        <strain evidence="3">ST1C</strain>
    </source>
</reference>
<protein>
    <recommendedName>
        <fullName evidence="5">Smr domain-containing protein</fullName>
    </recommendedName>
</protein>
<evidence type="ECO:0000256" key="2">
    <source>
        <dbReference type="SAM" id="Phobius"/>
    </source>
</evidence>
<organism evidence="3 4">
    <name type="scientific">Streblomastix strix</name>
    <dbReference type="NCBI Taxonomy" id="222440"/>
    <lineage>
        <taxon>Eukaryota</taxon>
        <taxon>Metamonada</taxon>
        <taxon>Preaxostyla</taxon>
        <taxon>Oxymonadida</taxon>
        <taxon>Streblomastigidae</taxon>
        <taxon>Streblomastix</taxon>
    </lineage>
</organism>
<keyword evidence="2" id="KW-1133">Transmembrane helix</keyword>
<evidence type="ECO:0008006" key="5">
    <source>
        <dbReference type="Google" id="ProtNLM"/>
    </source>
</evidence>
<keyword evidence="2" id="KW-0472">Membrane</keyword>
<evidence type="ECO:0000313" key="4">
    <source>
        <dbReference type="Proteomes" id="UP000324800"/>
    </source>
</evidence>
<sequence length="922" mass="101822">MGCCFSKGDREEKYKDNKEGDGKPLTREEIEALVKRIVQNHYLPDLLDFHGWYLNEVKEVIPQYIKDKPSQDICFIPGRGLHAKGGVPVIKPYILDEFKKLKLDHYQHHQGGRVTVNFNAGKKVERKFKEIILHHDCNSYRSSFIHRDSGNDSNACSQSSPCKTFDSVNIINNLNANSEFNVYIIDKTYLPSTITISQTTSARRFSNNPSSSSQLSDILINTDAYFNVTGSIIFETINFIVASGGSIGSYVIIGSGTSSEIQLIDCQMRMHDLQQIIQKKLVHLDGGGVYIYINNGAQAIIDGLCKFIDCQSNSYGGAIYAHVYDLDSQLILEDGLIIQGCKSQFGGGAYISSGNSGLVQVNQITIENCSGTRGGGLSLSLVVSNFSYCLNGTLITNCKANLDGGGMIIICYTYQYIIGFVNVMIKDCDSHEGGGIYYQAQGSLIFHSINLRIINCSARQGGGIFYSSYSQNSYSKFISPDQIIIENCSASISGGAIGCDSQDNSSAQFNNITISNCQSQNGGGISCQVFDSSKIELSESIQIYNCSSLNGNGGGICVFINFSVSCSFIINDVTIQNCKAITNVSSTSPTGYGGGIFLGGRQDYNPSTNVIDFRGLKIYNNIASKGGQSIYVVMTKLKDWCQIGTAGEYTKGNYSDLTSNINDIEGIAVDFNQFLNFSQTEIEYQQNYLQYYWSKIALISSVSSVIKESNSDLHLLISLKGSGFIAGQLRVKIVELGPKTQYNKKLTLIQLNTNDVIYPPEDGTGDPIDIQGDPQSEQEATFIVKDISWIDYGNKNYGILTSNDRRIFTGIDGRQNKAVPLEIKVEEVPLIDESDTEGLAIEESDVEYTDIDIDIIEDEAHGQQKSIKFPQFAIMLIIMGVIIAAIVIFAIIYKWHKYIEGQEERNRFVVFEQFNNIEDLHN</sequence>
<dbReference type="Gene3D" id="3.30.1370.110">
    <property type="match status" value="1"/>
</dbReference>
<dbReference type="Proteomes" id="UP000324800">
    <property type="component" value="Unassembled WGS sequence"/>
</dbReference>
<feature type="transmembrane region" description="Helical" evidence="2">
    <location>
        <begin position="872"/>
        <end position="893"/>
    </location>
</feature>
<dbReference type="SUPFAM" id="SSF160443">
    <property type="entry name" value="SMR domain-like"/>
    <property type="match status" value="1"/>
</dbReference>
<dbReference type="AlphaFoldDB" id="A0A5J4X6A0"/>
<name>A0A5J4X6A0_9EUKA</name>
<comment type="caution">
    <text evidence="3">The sequence shown here is derived from an EMBL/GenBank/DDBJ whole genome shotgun (WGS) entry which is preliminary data.</text>
</comment>
<dbReference type="EMBL" id="SNRW01000192">
    <property type="protein sequence ID" value="KAA6402751.1"/>
    <property type="molecule type" value="Genomic_DNA"/>
</dbReference>
<evidence type="ECO:0000313" key="3">
    <source>
        <dbReference type="EMBL" id="KAA6402751.1"/>
    </source>
</evidence>
<accession>A0A5J4X6A0</accession>
<keyword evidence="2" id="KW-0812">Transmembrane</keyword>
<feature type="region of interest" description="Disordered" evidence="1">
    <location>
        <begin position="1"/>
        <end position="22"/>
    </location>
</feature>
<gene>
    <name evidence="3" type="ORF">EZS28_001726</name>
</gene>
<evidence type="ECO:0000256" key="1">
    <source>
        <dbReference type="SAM" id="MobiDB-lite"/>
    </source>
</evidence>
<proteinExistence type="predicted"/>
<dbReference type="InterPro" id="IPR036063">
    <property type="entry name" value="Smr_dom_sf"/>
</dbReference>